<evidence type="ECO:0000313" key="1">
    <source>
        <dbReference type="EMBL" id="GBL89491.1"/>
    </source>
</evidence>
<dbReference type="EMBL" id="BGPR01082994">
    <property type="protein sequence ID" value="GBL89491.1"/>
    <property type="molecule type" value="Genomic_DNA"/>
</dbReference>
<protein>
    <submittedName>
        <fullName evidence="1">Uncharacterized protein</fullName>
    </submittedName>
</protein>
<feature type="non-terminal residue" evidence="1">
    <location>
        <position position="33"/>
    </location>
</feature>
<dbReference type="AlphaFoldDB" id="A0A4Y2BB19"/>
<sequence>MDSDILEPSDALAVSEKLEYANGHLVFQDEKPS</sequence>
<name>A0A4Y2BB19_ARAVE</name>
<evidence type="ECO:0000313" key="2">
    <source>
        <dbReference type="Proteomes" id="UP000499080"/>
    </source>
</evidence>
<dbReference type="Proteomes" id="UP000499080">
    <property type="component" value="Unassembled WGS sequence"/>
</dbReference>
<keyword evidence="2" id="KW-1185">Reference proteome</keyword>
<organism evidence="1 2">
    <name type="scientific">Araneus ventricosus</name>
    <name type="common">Orbweaver spider</name>
    <name type="synonym">Epeira ventricosa</name>
    <dbReference type="NCBI Taxonomy" id="182803"/>
    <lineage>
        <taxon>Eukaryota</taxon>
        <taxon>Metazoa</taxon>
        <taxon>Ecdysozoa</taxon>
        <taxon>Arthropoda</taxon>
        <taxon>Chelicerata</taxon>
        <taxon>Arachnida</taxon>
        <taxon>Araneae</taxon>
        <taxon>Araneomorphae</taxon>
        <taxon>Entelegynae</taxon>
        <taxon>Araneoidea</taxon>
        <taxon>Araneidae</taxon>
        <taxon>Araneus</taxon>
    </lineage>
</organism>
<reference evidence="1 2" key="1">
    <citation type="journal article" date="2019" name="Sci. Rep.">
        <title>Orb-weaving spider Araneus ventricosus genome elucidates the spidroin gene catalogue.</title>
        <authorList>
            <person name="Kono N."/>
            <person name="Nakamura H."/>
            <person name="Ohtoshi R."/>
            <person name="Moran D.A.P."/>
            <person name="Shinohara A."/>
            <person name="Yoshida Y."/>
            <person name="Fujiwara M."/>
            <person name="Mori M."/>
            <person name="Tomita M."/>
            <person name="Arakawa K."/>
        </authorList>
    </citation>
    <scope>NUCLEOTIDE SEQUENCE [LARGE SCALE GENOMIC DNA]</scope>
</reference>
<comment type="caution">
    <text evidence="1">The sequence shown here is derived from an EMBL/GenBank/DDBJ whole genome shotgun (WGS) entry which is preliminary data.</text>
</comment>
<dbReference type="OrthoDB" id="3355217at2759"/>
<proteinExistence type="predicted"/>
<accession>A0A4Y2BB19</accession>
<gene>
    <name evidence="1" type="ORF">AVEN_269017_1</name>
</gene>